<evidence type="ECO:0000313" key="4">
    <source>
        <dbReference type="EMBL" id="PVD36307.1"/>
    </source>
</evidence>
<dbReference type="Gene3D" id="3.40.630.60">
    <property type="match status" value="1"/>
</dbReference>
<dbReference type="AlphaFoldDB" id="A0A2T7PSE3"/>
<gene>
    <name evidence="4" type="ORF">C0Q70_03286</name>
</gene>
<dbReference type="STRING" id="400727.A0A2T7PSE3"/>
<sequence>MLKASDAIVLDENFGPQTKEKEENMPALRKTNIRNFTFNLVKIHSSIVLSFEKLNLATVAYPVPGILYGWVQGLCGAPDVPHAGHESQVSFVTEGNGVGVFKAPPVNAEGFLANSSLVSPSSRAELNANISSSASVDPFGNLSGKFSGPAQTSEVGCVQLSEQGDSAVNLCFKVSPVPGKEVVWETILVDNSRLYVEVPHGILPEGSRESLITLLEYAEEQLKCTHVILCFKKNRPDRSSLLRVFNFFGFTILPPGHQLVPKTEDLIFMAYVIDNDGTDSSDDDSKSDCGSE</sequence>
<dbReference type="PANTHER" id="PTHR10279:SF10">
    <property type="entry name" value="ORNITHINE DECARBOXYLASE ANTIZYME"/>
    <property type="match status" value="1"/>
</dbReference>
<dbReference type="InterPro" id="IPR016181">
    <property type="entry name" value="Acyl_CoA_acyltransferase"/>
</dbReference>
<dbReference type="InterPro" id="IPR038581">
    <property type="entry name" value="ODC_AZ_sf"/>
</dbReference>
<dbReference type="PANTHER" id="PTHR10279">
    <property type="entry name" value="ORNITHINE DECARBOXYLASE ANTIZYME"/>
    <property type="match status" value="1"/>
</dbReference>
<evidence type="ECO:0000313" key="5">
    <source>
        <dbReference type="Proteomes" id="UP000245119"/>
    </source>
</evidence>
<reference evidence="4 5" key="1">
    <citation type="submission" date="2018-04" db="EMBL/GenBank/DDBJ databases">
        <title>The genome of golden apple snail Pomacea canaliculata provides insight into stress tolerance and invasive adaptation.</title>
        <authorList>
            <person name="Liu C."/>
            <person name="Liu B."/>
            <person name="Ren Y."/>
            <person name="Zhang Y."/>
            <person name="Wang H."/>
            <person name="Li S."/>
            <person name="Jiang F."/>
            <person name="Yin L."/>
            <person name="Zhang G."/>
            <person name="Qian W."/>
            <person name="Fan W."/>
        </authorList>
    </citation>
    <scope>NUCLEOTIDE SEQUENCE [LARGE SCALE GENOMIC DNA]</scope>
    <source>
        <strain evidence="4">SZHN2017</strain>
        <tissue evidence="4">Muscle</tissue>
    </source>
</reference>
<dbReference type="InterPro" id="IPR002993">
    <property type="entry name" value="ODC_AZ"/>
</dbReference>
<accession>A0A2T7PSE3</accession>
<dbReference type="EMBL" id="PZQS01000002">
    <property type="protein sequence ID" value="PVD36307.1"/>
    <property type="molecule type" value="Genomic_DNA"/>
</dbReference>
<keyword evidence="5" id="KW-1185">Reference proteome</keyword>
<evidence type="ECO:0000256" key="3">
    <source>
        <dbReference type="ARBA" id="ARBA00022758"/>
    </source>
</evidence>
<dbReference type="GO" id="GO:0045732">
    <property type="term" value="P:positive regulation of protein catabolic process"/>
    <property type="evidence" value="ECO:0007669"/>
    <property type="project" value="TreeGrafter"/>
</dbReference>
<evidence type="ECO:0000256" key="2">
    <source>
        <dbReference type="ARBA" id="ARBA00017712"/>
    </source>
</evidence>
<name>A0A2T7PSE3_POMCA</name>
<keyword evidence="3" id="KW-0688">Ribosomal frameshifting</keyword>
<organism evidence="4 5">
    <name type="scientific">Pomacea canaliculata</name>
    <name type="common">Golden apple snail</name>
    <dbReference type="NCBI Taxonomy" id="400727"/>
    <lineage>
        <taxon>Eukaryota</taxon>
        <taxon>Metazoa</taxon>
        <taxon>Spiralia</taxon>
        <taxon>Lophotrochozoa</taxon>
        <taxon>Mollusca</taxon>
        <taxon>Gastropoda</taxon>
        <taxon>Caenogastropoda</taxon>
        <taxon>Architaenioglossa</taxon>
        <taxon>Ampullarioidea</taxon>
        <taxon>Ampullariidae</taxon>
        <taxon>Pomacea</taxon>
    </lineage>
</organism>
<dbReference type="GO" id="GO:0005737">
    <property type="term" value="C:cytoplasm"/>
    <property type="evidence" value="ECO:0007669"/>
    <property type="project" value="TreeGrafter"/>
</dbReference>
<dbReference type="PROSITE" id="PS01337">
    <property type="entry name" value="ODC_AZ"/>
    <property type="match status" value="1"/>
</dbReference>
<proteinExistence type="inferred from homology"/>
<evidence type="ECO:0000256" key="1">
    <source>
        <dbReference type="ARBA" id="ARBA00008796"/>
    </source>
</evidence>
<dbReference type="GO" id="GO:0005634">
    <property type="term" value="C:nucleus"/>
    <property type="evidence" value="ECO:0007669"/>
    <property type="project" value="TreeGrafter"/>
</dbReference>
<dbReference type="SUPFAM" id="SSF55729">
    <property type="entry name" value="Acyl-CoA N-acyltransferases (Nat)"/>
    <property type="match status" value="1"/>
</dbReference>
<dbReference type="Proteomes" id="UP000245119">
    <property type="component" value="Linkage Group LG2"/>
</dbReference>
<dbReference type="OrthoDB" id="5959761at2759"/>
<comment type="caution">
    <text evidence="4">The sequence shown here is derived from an EMBL/GenBank/DDBJ whole genome shotgun (WGS) entry which is preliminary data.</text>
</comment>
<protein>
    <recommendedName>
        <fullName evidence="2">Ornithine decarboxylase antizyme</fullName>
    </recommendedName>
</protein>
<dbReference type="GO" id="GO:0008073">
    <property type="term" value="F:ornithine decarboxylase inhibitor activity"/>
    <property type="evidence" value="ECO:0007669"/>
    <property type="project" value="InterPro"/>
</dbReference>
<dbReference type="GO" id="GO:0075523">
    <property type="term" value="P:viral translational frameshifting"/>
    <property type="evidence" value="ECO:0007669"/>
    <property type="project" value="UniProtKB-KW"/>
</dbReference>
<dbReference type="Pfam" id="PF02100">
    <property type="entry name" value="ODC_AZ"/>
    <property type="match status" value="1"/>
</dbReference>
<comment type="similarity">
    <text evidence="1">Belongs to the ODC antizyme family.</text>
</comment>